<accession>A0ABT0L6H5</accession>
<evidence type="ECO:0000313" key="2">
    <source>
        <dbReference type="Proteomes" id="UP001203423"/>
    </source>
</evidence>
<evidence type="ECO:0000313" key="1">
    <source>
        <dbReference type="EMBL" id="MCL1123090.1"/>
    </source>
</evidence>
<keyword evidence="2" id="KW-1185">Reference proteome</keyword>
<evidence type="ECO:0008006" key="3">
    <source>
        <dbReference type="Google" id="ProtNLM"/>
    </source>
</evidence>
<sequence>MRRWGVFILLMTFSDLGVAGKCQLPVSLNGLTLLIRVNGMYSPNNVLADMVLEYVFEKKSYQVTILNTKQSRSGIYQYRQLTPMLARFSVLEGSKAKLTVYSNTFVCETDTIGYTIFSQKKNEGVSDIRQNTGVFIIQK</sequence>
<gene>
    <name evidence="1" type="ORF">L2764_00995</name>
</gene>
<dbReference type="RefSeq" id="WP_248938377.1">
    <property type="nucleotide sequence ID" value="NZ_JAKIKS010000002.1"/>
</dbReference>
<organism evidence="1 2">
    <name type="scientific">Shewanella surugensis</name>
    <dbReference type="NCBI Taxonomy" id="212020"/>
    <lineage>
        <taxon>Bacteria</taxon>
        <taxon>Pseudomonadati</taxon>
        <taxon>Pseudomonadota</taxon>
        <taxon>Gammaproteobacteria</taxon>
        <taxon>Alteromonadales</taxon>
        <taxon>Shewanellaceae</taxon>
        <taxon>Shewanella</taxon>
    </lineage>
</organism>
<reference evidence="1 2" key="1">
    <citation type="submission" date="2022-01" db="EMBL/GenBank/DDBJ databases">
        <title>Whole genome-based taxonomy of the Shewanellaceae.</title>
        <authorList>
            <person name="Martin-Rodriguez A.J."/>
        </authorList>
    </citation>
    <scope>NUCLEOTIDE SEQUENCE [LARGE SCALE GENOMIC DNA]</scope>
    <source>
        <strain evidence="1 2">DSM 17177</strain>
    </source>
</reference>
<protein>
    <recommendedName>
        <fullName evidence="3">DUF4426 domain-containing protein</fullName>
    </recommendedName>
</protein>
<comment type="caution">
    <text evidence="1">The sequence shown here is derived from an EMBL/GenBank/DDBJ whole genome shotgun (WGS) entry which is preliminary data.</text>
</comment>
<dbReference type="Proteomes" id="UP001203423">
    <property type="component" value="Unassembled WGS sequence"/>
</dbReference>
<name>A0ABT0L6H5_9GAMM</name>
<dbReference type="EMBL" id="JAKIKS010000002">
    <property type="protein sequence ID" value="MCL1123090.1"/>
    <property type="molecule type" value="Genomic_DNA"/>
</dbReference>
<proteinExistence type="predicted"/>